<evidence type="ECO:0000313" key="2">
    <source>
        <dbReference type="Proteomes" id="UP000092952"/>
    </source>
</evidence>
<dbReference type="InParanoid" id="A0A1B1YWJ6"/>
<dbReference type="STRING" id="1810504.PG2T_13470"/>
<evidence type="ECO:0008006" key="3">
    <source>
        <dbReference type="Google" id="ProtNLM"/>
    </source>
</evidence>
<dbReference type="KEGG" id="gbi:PG2T_13470"/>
<dbReference type="Proteomes" id="UP000092952">
    <property type="component" value="Chromosome"/>
</dbReference>
<dbReference type="Gene3D" id="1.10.1070.20">
    <property type="match status" value="1"/>
</dbReference>
<gene>
    <name evidence="1" type="ORF">PG2T_13470</name>
</gene>
<reference evidence="2" key="1">
    <citation type="submission" date="2016-03" db="EMBL/GenBank/DDBJ databases">
        <title>Complete genome sequence of Solimmundus cernigliae, representing a novel lineage of polycyclic aromatic hydrocarbon degraders within the Gammaproteobacteria.</title>
        <authorList>
            <person name="Singleton D.R."/>
            <person name="Dickey A.N."/>
            <person name="Scholl E.H."/>
            <person name="Wright F.A."/>
            <person name="Aitken M.D."/>
        </authorList>
    </citation>
    <scope>NUCLEOTIDE SEQUENCE [LARGE SCALE GENOMIC DNA]</scope>
    <source>
        <strain evidence="2">TR3.2</strain>
    </source>
</reference>
<sequence length="215" mass="24334">MESFLSGGLFMKTLIKDYDLKRGRQHNFASIEMLCQVLANPKGGRPRLGQDWPQAWARMLTFDALIGNTDRHHENWGFRVTRLVDPVSATYSLAPAFDNGTSLGHEWSKDQFGRFTDAKYLHRYIHKGRHHMKWEAGDAKSAGHAELLLRLVEKYPDSRPAMDAVLAFDATELDRRLVALTALSIPVALSPGRAGFMLRLLLARRDYLRSALTSP</sequence>
<protein>
    <recommendedName>
        <fullName evidence="3">HipA-like C-terminal domain-containing protein</fullName>
    </recommendedName>
</protein>
<dbReference type="EMBL" id="CP014671">
    <property type="protein sequence ID" value="ANX05086.1"/>
    <property type="molecule type" value="Genomic_DNA"/>
</dbReference>
<evidence type="ECO:0000313" key="1">
    <source>
        <dbReference type="EMBL" id="ANX05086.1"/>
    </source>
</evidence>
<dbReference type="AlphaFoldDB" id="A0A1B1YWJ6"/>
<name>A0A1B1YWJ6_9GAMM</name>
<accession>A0A1B1YWJ6</accession>
<organism evidence="1 2">
    <name type="scientific">Immundisolibacter cernigliae</name>
    <dbReference type="NCBI Taxonomy" id="1810504"/>
    <lineage>
        <taxon>Bacteria</taxon>
        <taxon>Pseudomonadati</taxon>
        <taxon>Pseudomonadota</taxon>
        <taxon>Gammaproteobacteria</taxon>
        <taxon>Immundisolibacterales</taxon>
        <taxon>Immundisolibacteraceae</taxon>
        <taxon>Immundisolibacter</taxon>
    </lineage>
</organism>
<proteinExistence type="predicted"/>
<keyword evidence="2" id="KW-1185">Reference proteome</keyword>